<comment type="caution">
    <text evidence="1">The sequence shown here is derived from an EMBL/GenBank/DDBJ whole genome shotgun (WGS) entry which is preliminary data.</text>
</comment>
<proteinExistence type="predicted"/>
<dbReference type="PANTHER" id="PTHR47623:SF1">
    <property type="entry name" value="OS09G0287300 PROTEIN"/>
    <property type="match status" value="1"/>
</dbReference>
<dbReference type="RefSeq" id="WP_184794056.1">
    <property type="nucleotide sequence ID" value="NZ_JACHMY010000001.1"/>
</dbReference>
<keyword evidence="2" id="KW-1185">Reference proteome</keyword>
<gene>
    <name evidence="1" type="ORF">HDA39_001010</name>
</gene>
<sequence>MADPSDLLIDRTLVLLRHAKAVPPESMADLDRPLAERGRADAAAAGRYLVAQGIEADLVLCSPSIRTTETWEYAAQAGATTTELWFDRRIYNADTDGLLDVVQEASPDARTVILIGHAPGIPWLADQLALDGTSPDRVELTKKYPTSGLTVLHHTSRWSDLTADDCDLVSYVIPRG</sequence>
<evidence type="ECO:0000313" key="2">
    <source>
        <dbReference type="Proteomes" id="UP000549971"/>
    </source>
</evidence>
<dbReference type="SUPFAM" id="SSF53254">
    <property type="entry name" value="Phosphoglycerate mutase-like"/>
    <property type="match status" value="1"/>
</dbReference>
<dbReference type="EC" id="3.1.3.-" evidence="1"/>
<dbReference type="EMBL" id="JACHMY010000001">
    <property type="protein sequence ID" value="MBB5834276.1"/>
    <property type="molecule type" value="Genomic_DNA"/>
</dbReference>
<organism evidence="1 2">
    <name type="scientific">Kribbella italica</name>
    <dbReference type="NCBI Taxonomy" id="1540520"/>
    <lineage>
        <taxon>Bacteria</taxon>
        <taxon>Bacillati</taxon>
        <taxon>Actinomycetota</taxon>
        <taxon>Actinomycetes</taxon>
        <taxon>Propionibacteriales</taxon>
        <taxon>Kribbellaceae</taxon>
        <taxon>Kribbella</taxon>
    </lineage>
</organism>
<dbReference type="PANTHER" id="PTHR47623">
    <property type="entry name" value="OS09G0287300 PROTEIN"/>
    <property type="match status" value="1"/>
</dbReference>
<accession>A0A7W9J268</accession>
<evidence type="ECO:0000313" key="1">
    <source>
        <dbReference type="EMBL" id="MBB5834276.1"/>
    </source>
</evidence>
<dbReference type="Pfam" id="PF00300">
    <property type="entry name" value="His_Phos_1"/>
    <property type="match status" value="1"/>
</dbReference>
<dbReference type="GO" id="GO:0016787">
    <property type="term" value="F:hydrolase activity"/>
    <property type="evidence" value="ECO:0007669"/>
    <property type="project" value="UniProtKB-KW"/>
</dbReference>
<dbReference type="InterPro" id="IPR029033">
    <property type="entry name" value="His_PPase_superfam"/>
</dbReference>
<keyword evidence="1" id="KW-0378">Hydrolase</keyword>
<name>A0A7W9J268_9ACTN</name>
<dbReference type="AlphaFoldDB" id="A0A7W9J268"/>
<dbReference type="SMART" id="SM00855">
    <property type="entry name" value="PGAM"/>
    <property type="match status" value="1"/>
</dbReference>
<protein>
    <submittedName>
        <fullName evidence="1">Phosphohistidine phosphatase</fullName>
        <ecNumber evidence="1">3.1.3.-</ecNumber>
    </submittedName>
</protein>
<dbReference type="InterPro" id="IPR013078">
    <property type="entry name" value="His_Pase_superF_clade-1"/>
</dbReference>
<dbReference type="Proteomes" id="UP000549971">
    <property type="component" value="Unassembled WGS sequence"/>
</dbReference>
<reference evidence="1 2" key="1">
    <citation type="submission" date="2020-08" db="EMBL/GenBank/DDBJ databases">
        <title>Sequencing the genomes of 1000 actinobacteria strains.</title>
        <authorList>
            <person name="Klenk H.-P."/>
        </authorList>
    </citation>
    <scope>NUCLEOTIDE SEQUENCE [LARGE SCALE GENOMIC DNA]</scope>
    <source>
        <strain evidence="1 2">DSM 28967</strain>
    </source>
</reference>
<dbReference type="Gene3D" id="3.40.50.1240">
    <property type="entry name" value="Phosphoglycerate mutase-like"/>
    <property type="match status" value="1"/>
</dbReference>